<keyword evidence="3" id="KW-1185">Reference proteome</keyword>
<name>Q7RAS3_PLAYO</name>
<feature type="domain" description="Partial cleavage stimulation factor" evidence="1">
    <location>
        <begin position="1"/>
        <end position="24"/>
    </location>
</feature>
<evidence type="ECO:0000259" key="1">
    <source>
        <dbReference type="Pfam" id="PF15861"/>
    </source>
</evidence>
<proteinExistence type="predicted"/>
<dbReference type="InterPro" id="IPR031721">
    <property type="entry name" value="Partial_CstF"/>
</dbReference>
<comment type="caution">
    <text evidence="2">The sequence shown here is derived from an EMBL/GenBank/DDBJ whole genome shotgun (WGS) entry which is preliminary data.</text>
</comment>
<organism evidence="2 3">
    <name type="scientific">Plasmodium yoelii yoelii</name>
    <dbReference type="NCBI Taxonomy" id="73239"/>
    <lineage>
        <taxon>Eukaryota</taxon>
        <taxon>Sar</taxon>
        <taxon>Alveolata</taxon>
        <taxon>Apicomplexa</taxon>
        <taxon>Aconoidasida</taxon>
        <taxon>Haemosporida</taxon>
        <taxon>Plasmodiidae</taxon>
        <taxon>Plasmodium</taxon>
        <taxon>Plasmodium (Vinckeia)</taxon>
    </lineage>
</organism>
<protein>
    <recommendedName>
        <fullName evidence="1">Partial cleavage stimulation factor domain-containing protein</fullName>
    </recommendedName>
</protein>
<accession>Q7RAS3</accession>
<dbReference type="Proteomes" id="UP000008553">
    <property type="component" value="Unassembled WGS sequence"/>
</dbReference>
<dbReference type="EMBL" id="AABL01002176">
    <property type="protein sequence ID" value="EAA18643.1"/>
    <property type="molecule type" value="Genomic_DNA"/>
</dbReference>
<dbReference type="AlphaFoldDB" id="Q7RAS3"/>
<sequence>MKNWSDEQRIQVLSIQKALQLKGYSLK</sequence>
<dbReference type="InParanoid" id="Q7RAS3"/>
<evidence type="ECO:0000313" key="2">
    <source>
        <dbReference type="EMBL" id="EAA18643.1"/>
    </source>
</evidence>
<dbReference type="Pfam" id="PF15861">
    <property type="entry name" value="partial_CstF"/>
    <property type="match status" value="1"/>
</dbReference>
<gene>
    <name evidence="2" type="ORF">PY06426</name>
</gene>
<evidence type="ECO:0000313" key="3">
    <source>
        <dbReference type="Proteomes" id="UP000008553"/>
    </source>
</evidence>
<reference evidence="2 3" key="1">
    <citation type="journal article" date="2002" name="Nature">
        <title>Genome sequence and comparative analysis of the model rodent malaria parasite Plasmodium yoelii yoelii.</title>
        <authorList>
            <person name="Carlton J.M."/>
            <person name="Angiuoli S.V."/>
            <person name="Suh B.B."/>
            <person name="Kooij T.W."/>
            <person name="Pertea M."/>
            <person name="Silva J.C."/>
            <person name="Ermolaeva M.D."/>
            <person name="Allen J.E."/>
            <person name="Selengut J.D."/>
            <person name="Koo H.L."/>
            <person name="Peterson J.D."/>
            <person name="Pop M."/>
            <person name="Kosack D.S."/>
            <person name="Shumway M.F."/>
            <person name="Bidwell S.L."/>
            <person name="Shallom S.J."/>
            <person name="van Aken S.E."/>
            <person name="Riedmuller S.B."/>
            <person name="Feldblyum T.V."/>
            <person name="Cho J.K."/>
            <person name="Quackenbush J."/>
            <person name="Sedegah M."/>
            <person name="Shoaibi A."/>
            <person name="Cummings L.M."/>
            <person name="Florens L."/>
            <person name="Yates J.R."/>
            <person name="Raine J.D."/>
            <person name="Sinden R.E."/>
            <person name="Harris M.A."/>
            <person name="Cunningham D.A."/>
            <person name="Preiser P.R."/>
            <person name="Bergman L.W."/>
            <person name="Vaidya A.B."/>
            <person name="van Lin L.H."/>
            <person name="Janse C.J."/>
            <person name="Waters A.P."/>
            <person name="Smith H.O."/>
            <person name="White O.R."/>
            <person name="Salzberg S.L."/>
            <person name="Venter J.C."/>
            <person name="Fraser C.M."/>
            <person name="Hoffman S.L."/>
            <person name="Gardner M.J."/>
            <person name="Carucci D.J."/>
        </authorList>
    </citation>
    <scope>NUCLEOTIDE SEQUENCE [LARGE SCALE GENOMIC DNA]</scope>
    <source>
        <strain evidence="2 3">17XNL</strain>
    </source>
</reference>
<dbReference type="PaxDb" id="73239-Q7RAS3"/>